<dbReference type="PROSITE" id="PS51276">
    <property type="entry name" value="PEPTIDASE_C56_PFPI"/>
    <property type="match status" value="1"/>
</dbReference>
<name>A0A0S6U6G3_CLOBO</name>
<dbReference type="Gene3D" id="3.40.50.880">
    <property type="match status" value="1"/>
</dbReference>
<dbReference type="SUPFAM" id="SSF52317">
    <property type="entry name" value="Class I glutamine amidotransferase-like"/>
    <property type="match status" value="1"/>
</dbReference>
<protein>
    <submittedName>
        <fullName evidence="3">DJ-1 family protein</fullName>
    </submittedName>
</protein>
<comment type="similarity">
    <text evidence="1">Belongs to the peptidase C56 family.</text>
</comment>
<dbReference type="HOGENOM" id="CLU_000445_44_2_9"/>
<dbReference type="InterPro" id="IPR002818">
    <property type="entry name" value="DJ-1/PfpI"/>
</dbReference>
<dbReference type="NCBIfam" id="TIGR01383">
    <property type="entry name" value="not_thiJ"/>
    <property type="match status" value="1"/>
</dbReference>
<dbReference type="PANTHER" id="PTHR48094">
    <property type="entry name" value="PROTEIN/NUCLEIC ACID DEGLYCASE DJ-1-RELATED"/>
    <property type="match status" value="1"/>
</dbReference>
<dbReference type="GO" id="GO:0005737">
    <property type="term" value="C:cytoplasm"/>
    <property type="evidence" value="ECO:0007669"/>
    <property type="project" value="TreeGrafter"/>
</dbReference>
<dbReference type="RefSeq" id="WP_030036090.1">
    <property type="nucleotide sequence ID" value="NZ_DF384213.1"/>
</dbReference>
<dbReference type="EMBL" id="DF384213">
    <property type="protein sequence ID" value="GAE03200.1"/>
    <property type="molecule type" value="Genomic_DNA"/>
</dbReference>
<evidence type="ECO:0000256" key="1">
    <source>
        <dbReference type="ARBA" id="ARBA00008542"/>
    </source>
</evidence>
<dbReference type="InterPro" id="IPR006287">
    <property type="entry name" value="DJ-1"/>
</dbReference>
<dbReference type="InterPro" id="IPR029062">
    <property type="entry name" value="Class_I_gatase-like"/>
</dbReference>
<sequence length="183" mass="20374">MTKILVFIAEGFEEIEALTVVDVLRRANIQCDMCSITSNKEIKGAHNILVNVDKTLEEIKSNEYNGLVIPGGMPGATNLRDNNKLIDLVKEFNKDKKLIAAICAGPIVLSKANIIKGKEVTSYPGFEEDLKEGLYKEDLVVQDGNIITSRGPSAAMYFAFRILENFKKDSVKEIKEDMLLHLL</sequence>
<proteinExistence type="inferred from homology"/>
<evidence type="ECO:0000259" key="2">
    <source>
        <dbReference type="Pfam" id="PF01965"/>
    </source>
</evidence>
<dbReference type="PANTHER" id="PTHR48094:SF12">
    <property type="entry name" value="PARKINSON DISEASE PROTEIN 7 HOMOLOG"/>
    <property type="match status" value="1"/>
</dbReference>
<accession>A0A0S6U6G3</accession>
<dbReference type="Pfam" id="PF01965">
    <property type="entry name" value="DJ-1_PfpI"/>
    <property type="match status" value="1"/>
</dbReference>
<organism evidence="3">
    <name type="scientific">Clostridium botulinum B str. Osaka05</name>
    <dbReference type="NCBI Taxonomy" id="1407017"/>
    <lineage>
        <taxon>Bacteria</taxon>
        <taxon>Bacillati</taxon>
        <taxon>Bacillota</taxon>
        <taxon>Clostridia</taxon>
        <taxon>Eubacteriales</taxon>
        <taxon>Clostridiaceae</taxon>
        <taxon>Clostridium</taxon>
    </lineage>
</organism>
<feature type="domain" description="DJ-1/PfpI" evidence="2">
    <location>
        <begin position="3"/>
        <end position="164"/>
    </location>
</feature>
<dbReference type="AlphaFoldDB" id="A0A0S6U6G3"/>
<evidence type="ECO:0000313" key="3">
    <source>
        <dbReference type="EMBL" id="GAE03200.1"/>
    </source>
</evidence>
<dbReference type="Proteomes" id="UP000054164">
    <property type="component" value="Unassembled WGS sequence"/>
</dbReference>
<reference evidence="3" key="1">
    <citation type="submission" date="2013-10" db="EMBL/GenBank/DDBJ databases">
        <title>Draft genome sequence of Clostridium botulinum type B strain Osaka05.</title>
        <authorList>
            <person name="Sakaguchi Y."/>
            <person name="Hosomi K."/>
            <person name="Uchiyama J."/>
            <person name="Ogura Y."/>
            <person name="Sakaguchi M."/>
            <person name="Kohda T."/>
            <person name="Mukamoto M."/>
            <person name="Misawa N."/>
            <person name="Matsuzaki S."/>
            <person name="Hayashi T."/>
            <person name="Kozaki S."/>
        </authorList>
    </citation>
    <scope>NUCLEOTIDE SEQUENCE</scope>
    <source>
        <strain evidence="3">Osaka05</strain>
    </source>
</reference>
<dbReference type="InterPro" id="IPR006286">
    <property type="entry name" value="C56_PfpI-like"/>
</dbReference>
<gene>
    <name evidence="3" type="ORF">CBO05C_2890</name>
</gene>
<dbReference type="CDD" id="cd03135">
    <property type="entry name" value="GATase1_DJ-1"/>
    <property type="match status" value="1"/>
</dbReference>
<dbReference type="InterPro" id="IPR050325">
    <property type="entry name" value="Prot/Nucl_acid_deglycase"/>
</dbReference>